<comment type="caution">
    <text evidence="1">The sequence shown here is derived from an EMBL/GenBank/DDBJ whole genome shotgun (WGS) entry which is preliminary data.</text>
</comment>
<proteinExistence type="predicted"/>
<reference evidence="1" key="1">
    <citation type="journal article" date="2018" name="Genome Biol.">
        <title>SKESA: strategic k-mer extension for scrupulous assemblies.</title>
        <authorList>
            <person name="Souvorov A."/>
            <person name="Agarwala R."/>
            <person name="Lipman D.J."/>
        </authorList>
    </citation>
    <scope>NUCLEOTIDE SEQUENCE [LARGE SCALE GENOMIC DNA]</scope>
    <source>
        <strain evidence="1">1839</strain>
    </source>
</reference>
<accession>A0A765T6F6</accession>
<dbReference type="AlphaFoldDB" id="A0A765T6F6"/>
<name>A0A765T6F6_ECOLX</name>
<sequence>MSLALREDVCDWFMAKAETRLLLENVHAVNEKNKAPLISTGVITVLLMWKRLTFDSQKRGGDLRPFLEKWNHT</sequence>
<protein>
    <submittedName>
        <fullName evidence="1">Uncharacterized protein</fullName>
    </submittedName>
</protein>
<evidence type="ECO:0000313" key="1">
    <source>
        <dbReference type="EMBL" id="HAG5771612.1"/>
    </source>
</evidence>
<dbReference type="EMBL" id="DAAYTU010000021">
    <property type="protein sequence ID" value="HAG5771612.1"/>
    <property type="molecule type" value="Genomic_DNA"/>
</dbReference>
<reference evidence="1" key="2">
    <citation type="submission" date="2020-02" db="EMBL/GenBank/DDBJ databases">
        <authorList>
            <consortium name="NCBI Pathogen Detection Project"/>
        </authorList>
    </citation>
    <scope>NUCLEOTIDE SEQUENCE</scope>
    <source>
        <strain evidence="1">1839</strain>
    </source>
</reference>
<organism evidence="1">
    <name type="scientific">Escherichia coli</name>
    <dbReference type="NCBI Taxonomy" id="562"/>
    <lineage>
        <taxon>Bacteria</taxon>
        <taxon>Pseudomonadati</taxon>
        <taxon>Pseudomonadota</taxon>
        <taxon>Gammaproteobacteria</taxon>
        <taxon>Enterobacterales</taxon>
        <taxon>Enterobacteriaceae</taxon>
        <taxon>Escherichia</taxon>
    </lineage>
</organism>
<gene>
    <name evidence="1" type="ORF">GGB84_003324</name>
</gene>